<dbReference type="SMART" id="SM00589">
    <property type="entry name" value="PRY"/>
    <property type="match status" value="1"/>
</dbReference>
<protein>
    <submittedName>
        <fullName evidence="2">BT1A1 protein</fullName>
    </submittedName>
</protein>
<gene>
    <name evidence="2" type="primary">Btn1a1_0</name>
    <name evidence="2" type="ORF">CEUAER_R05645</name>
</gene>
<proteinExistence type="predicted"/>
<organism evidence="2 3">
    <name type="scientific">Ceuthmochares aereus</name>
    <dbReference type="NCBI Taxonomy" id="1961834"/>
    <lineage>
        <taxon>Eukaryota</taxon>
        <taxon>Metazoa</taxon>
        <taxon>Chordata</taxon>
        <taxon>Craniata</taxon>
        <taxon>Vertebrata</taxon>
        <taxon>Euteleostomi</taxon>
        <taxon>Archelosauria</taxon>
        <taxon>Archosauria</taxon>
        <taxon>Dinosauria</taxon>
        <taxon>Saurischia</taxon>
        <taxon>Theropoda</taxon>
        <taxon>Coelurosauria</taxon>
        <taxon>Aves</taxon>
        <taxon>Neognathae</taxon>
        <taxon>Neoaves</taxon>
        <taxon>Otidimorphae</taxon>
        <taxon>Cuculiformes</taxon>
        <taxon>Cuculidae</taxon>
        <taxon>Ceuthmochares</taxon>
    </lineage>
</organism>
<reference evidence="2 3" key="1">
    <citation type="submission" date="2019-09" db="EMBL/GenBank/DDBJ databases">
        <title>Bird 10,000 Genomes (B10K) Project - Family phase.</title>
        <authorList>
            <person name="Zhang G."/>
        </authorList>
    </citation>
    <scope>NUCLEOTIDE SEQUENCE [LARGE SCALE GENOMIC DNA]</scope>
    <source>
        <strain evidence="2">B10K-CU-031-02</strain>
        <tissue evidence="2">Muscle</tissue>
    </source>
</reference>
<dbReference type="EMBL" id="VWPQ01013269">
    <property type="protein sequence ID" value="NXY51036.1"/>
    <property type="molecule type" value="Genomic_DNA"/>
</dbReference>
<dbReference type="CDD" id="cd12888">
    <property type="entry name" value="SPRY_PRY_TRIM7_like"/>
    <property type="match status" value="1"/>
</dbReference>
<name>A0A7L4KE42_9AVES</name>
<accession>A0A7L4KE42</accession>
<dbReference type="OrthoDB" id="9049620at2759"/>
<evidence type="ECO:0000259" key="1">
    <source>
        <dbReference type="PROSITE" id="PS50188"/>
    </source>
</evidence>
<dbReference type="PRINTS" id="PR01407">
    <property type="entry name" value="BUTYPHLNCDUF"/>
</dbReference>
<sequence>NITLDPDTAQPRLIISEDRRSVMQGNTKQNRFKSPEQFDPWTWVLGCEGFDSGRQCWEVEVVYGACWAMGVALESVTRQGLVDMSPEGGIWAVGRYREKFLALTSPSPTPVLHSTVPRRVRICLDCAGRQVMFVDADSEVAIFTFPQAMFGRERIHP</sequence>
<dbReference type="InterPro" id="IPR013320">
    <property type="entry name" value="ConA-like_dom_sf"/>
</dbReference>
<keyword evidence="3" id="KW-1185">Reference proteome</keyword>
<dbReference type="SMART" id="SM00449">
    <property type="entry name" value="SPRY"/>
    <property type="match status" value="1"/>
</dbReference>
<dbReference type="PROSITE" id="PS50188">
    <property type="entry name" value="B302_SPRY"/>
    <property type="match status" value="1"/>
</dbReference>
<comment type="caution">
    <text evidence="2">The sequence shown here is derived from an EMBL/GenBank/DDBJ whole genome shotgun (WGS) entry which is preliminary data.</text>
</comment>
<feature type="non-terminal residue" evidence="2">
    <location>
        <position position="157"/>
    </location>
</feature>
<dbReference type="InterPro" id="IPR006574">
    <property type="entry name" value="PRY"/>
</dbReference>
<dbReference type="InterPro" id="IPR001870">
    <property type="entry name" value="B30.2/SPRY"/>
</dbReference>
<evidence type="ECO:0000313" key="2">
    <source>
        <dbReference type="EMBL" id="NXY51036.1"/>
    </source>
</evidence>
<feature type="non-terminal residue" evidence="2">
    <location>
        <position position="1"/>
    </location>
</feature>
<dbReference type="InterPro" id="IPR043136">
    <property type="entry name" value="B30.2/SPRY_sf"/>
</dbReference>
<dbReference type="AlphaFoldDB" id="A0A7L4KE42"/>
<dbReference type="Pfam" id="PF00622">
    <property type="entry name" value="SPRY"/>
    <property type="match status" value="1"/>
</dbReference>
<dbReference type="PANTHER" id="PTHR24103">
    <property type="entry name" value="E3 UBIQUITIN-PROTEIN LIGASE TRIM"/>
    <property type="match status" value="1"/>
</dbReference>
<dbReference type="SUPFAM" id="SSF49899">
    <property type="entry name" value="Concanavalin A-like lectins/glucanases"/>
    <property type="match status" value="1"/>
</dbReference>
<dbReference type="Pfam" id="PF13765">
    <property type="entry name" value="PRY"/>
    <property type="match status" value="1"/>
</dbReference>
<dbReference type="InterPro" id="IPR050143">
    <property type="entry name" value="TRIM/RBCC"/>
</dbReference>
<dbReference type="InterPro" id="IPR003877">
    <property type="entry name" value="SPRY_dom"/>
</dbReference>
<feature type="domain" description="B30.2/SPRY" evidence="1">
    <location>
        <begin position="1"/>
        <end position="157"/>
    </location>
</feature>
<evidence type="ECO:0000313" key="3">
    <source>
        <dbReference type="Proteomes" id="UP000519239"/>
    </source>
</evidence>
<dbReference type="Proteomes" id="UP000519239">
    <property type="component" value="Unassembled WGS sequence"/>
</dbReference>
<dbReference type="InterPro" id="IPR003879">
    <property type="entry name" value="Butyrophylin_SPRY"/>
</dbReference>
<dbReference type="Gene3D" id="2.60.120.920">
    <property type="match status" value="1"/>
</dbReference>